<comment type="caution">
    <text evidence="17">The sequence shown here is derived from an EMBL/GenBank/DDBJ whole genome shotgun (WGS) entry which is preliminary data.</text>
</comment>
<comment type="subcellular location">
    <subcellularLocation>
        <location evidence="1 15">Mitochondrion inner membrane</location>
        <topology evidence="1 15">Multi-pass membrane protein</topology>
    </subcellularLocation>
</comment>
<evidence type="ECO:0000256" key="13">
    <source>
        <dbReference type="ARBA" id="ARBA00023303"/>
    </source>
</evidence>
<keyword evidence="7 15" id="KW-0999">Mitochondrion inner membrane</keyword>
<proteinExistence type="inferred from homology"/>
<evidence type="ECO:0000256" key="15">
    <source>
        <dbReference type="RuleBase" id="RU367035"/>
    </source>
</evidence>
<dbReference type="GO" id="GO:1990246">
    <property type="term" value="C:uniplex complex"/>
    <property type="evidence" value="ECO:0007669"/>
    <property type="project" value="TreeGrafter"/>
</dbReference>
<evidence type="ECO:0000256" key="6">
    <source>
        <dbReference type="ARBA" id="ARBA00022692"/>
    </source>
</evidence>
<keyword evidence="18" id="KW-1185">Reference proteome</keyword>
<evidence type="ECO:0000313" key="17">
    <source>
        <dbReference type="EMBL" id="CAD5211706.1"/>
    </source>
</evidence>
<feature type="domain" description="Calcium uniporter protein C-terminal" evidence="16">
    <location>
        <begin position="100"/>
        <end position="308"/>
    </location>
</feature>
<evidence type="ECO:0000313" key="18">
    <source>
        <dbReference type="Proteomes" id="UP000614601"/>
    </source>
</evidence>
<dbReference type="OrthoDB" id="278338at2759"/>
<dbReference type="GO" id="GO:0005262">
    <property type="term" value="F:calcium channel activity"/>
    <property type="evidence" value="ECO:0007669"/>
    <property type="project" value="UniProtKB-UniRule"/>
</dbReference>
<dbReference type="Proteomes" id="UP000614601">
    <property type="component" value="Unassembled WGS sequence"/>
</dbReference>
<comment type="function">
    <text evidence="15">Mitochondrial inner membrane calcium uniporter that mediates calcium uptake into mitochondria. Mitochondrial calcium homeostasis plays key roles in cellular physiology and regulates cell bioenergetics, cytoplasmic calcium signals and activation of cell death pathways.</text>
</comment>
<evidence type="ECO:0000256" key="7">
    <source>
        <dbReference type="ARBA" id="ARBA00022792"/>
    </source>
</evidence>
<comment type="similarity">
    <text evidence="2 15">Belongs to the MCU (TC 1.A.77) family.</text>
</comment>
<dbReference type="Pfam" id="PF04678">
    <property type="entry name" value="MCU"/>
    <property type="match status" value="1"/>
</dbReference>
<comment type="domain">
    <text evidence="15">The selectivity filter, in which calcium ions are arranged in single file, is composed of two acidic rings separated by one helical turn along the central axis of the channel pore.</text>
</comment>
<evidence type="ECO:0000256" key="11">
    <source>
        <dbReference type="ARBA" id="ARBA00023128"/>
    </source>
</evidence>
<evidence type="ECO:0000256" key="9">
    <source>
        <dbReference type="ARBA" id="ARBA00022989"/>
    </source>
</evidence>
<dbReference type="InterPro" id="IPR006769">
    <property type="entry name" value="MCU_C"/>
</dbReference>
<dbReference type="Proteomes" id="UP000783686">
    <property type="component" value="Unassembled WGS sequence"/>
</dbReference>
<dbReference type="EMBL" id="CAJFDH010000002">
    <property type="protein sequence ID" value="CAD5211706.1"/>
    <property type="molecule type" value="Genomic_DNA"/>
</dbReference>
<dbReference type="GO" id="GO:0015292">
    <property type="term" value="F:uniporter activity"/>
    <property type="evidence" value="ECO:0007669"/>
    <property type="project" value="UniProtKB-UniRule"/>
</dbReference>
<evidence type="ECO:0000256" key="4">
    <source>
        <dbReference type="ARBA" id="ARBA00022568"/>
    </source>
</evidence>
<dbReference type="PANTHER" id="PTHR13462:SF10">
    <property type="entry name" value="CALCIUM UNIPORTER PROTEIN, MITOCHONDRIAL"/>
    <property type="match status" value="1"/>
</dbReference>
<evidence type="ECO:0000256" key="1">
    <source>
        <dbReference type="ARBA" id="ARBA00004448"/>
    </source>
</evidence>
<evidence type="ECO:0000256" key="8">
    <source>
        <dbReference type="ARBA" id="ARBA00022837"/>
    </source>
</evidence>
<dbReference type="PANTHER" id="PTHR13462">
    <property type="entry name" value="CALCIUM UNIPORTER PROTEIN, MITOCHONDRIAL"/>
    <property type="match status" value="1"/>
</dbReference>
<gene>
    <name evidence="17" type="ORF">BOKJ2_LOCUS3828</name>
</gene>
<keyword evidence="6" id="KW-0812">Transmembrane</keyword>
<comment type="catalytic activity">
    <reaction evidence="14">
        <text>Ca(2+)(in) = Ca(2+)(out)</text>
        <dbReference type="Rhea" id="RHEA:29671"/>
        <dbReference type="ChEBI" id="CHEBI:29108"/>
    </reaction>
</comment>
<keyword evidence="10 15" id="KW-0406">Ion transport</keyword>
<keyword evidence="8 15" id="KW-0106">Calcium</keyword>
<evidence type="ECO:0000256" key="12">
    <source>
        <dbReference type="ARBA" id="ARBA00023136"/>
    </source>
</evidence>
<dbReference type="AlphaFoldDB" id="A0A811K7K5"/>
<sequence>MKSVGPLAHFLLQNGMAKRPCVLYRNISKKPIDELPSTSTDLNHKMATYQVNPEKSIKVEVESGLPMLEVPLPSRLEKCLFILRPISDTVGSFCKKLKDEDKGVEIAAVYKIDGTRISTSVPIENLMLFPHFRIRINDQIFDVETPATNGDTDILKSSDKLKGLQQLKATVATLYTVLNVDGYKMERERKLMVALEDVEVNLKPMEKIRKQIENECELYSKKVLWGGLIAMGVQTGIFARLTWIDYSWDIVEPCTYFATFSTVIATFGYYIHTKQSFEYPSAEQRVFTQQFHKRAKKQKFDITEYNNLKTLQHEIKADLKRLRDPLQQHLPAHRLASLESEAAKWRLET</sequence>
<accession>A0A811K7K5</accession>
<protein>
    <recommendedName>
        <fullName evidence="15">Calcium uniporter protein</fullName>
    </recommendedName>
</protein>
<dbReference type="GO" id="GO:0036444">
    <property type="term" value="P:calcium import into the mitochondrion"/>
    <property type="evidence" value="ECO:0007669"/>
    <property type="project" value="TreeGrafter"/>
</dbReference>
<evidence type="ECO:0000256" key="5">
    <source>
        <dbReference type="ARBA" id="ARBA00022673"/>
    </source>
</evidence>
<evidence type="ECO:0000256" key="2">
    <source>
        <dbReference type="ARBA" id="ARBA00005653"/>
    </source>
</evidence>
<evidence type="ECO:0000256" key="10">
    <source>
        <dbReference type="ARBA" id="ARBA00023065"/>
    </source>
</evidence>
<dbReference type="EMBL" id="CAJFCW020000002">
    <property type="protein sequence ID" value="CAG9094148.1"/>
    <property type="molecule type" value="Genomic_DNA"/>
</dbReference>
<keyword evidence="5 15" id="KW-0107">Calcium channel</keyword>
<keyword evidence="4 15" id="KW-0109">Calcium transport</keyword>
<evidence type="ECO:0000256" key="3">
    <source>
        <dbReference type="ARBA" id="ARBA00022448"/>
    </source>
</evidence>
<keyword evidence="13 15" id="KW-0407">Ion channel</keyword>
<dbReference type="GO" id="GO:0051560">
    <property type="term" value="P:mitochondrial calcium ion homeostasis"/>
    <property type="evidence" value="ECO:0007669"/>
    <property type="project" value="UniProtKB-UniRule"/>
</dbReference>
<evidence type="ECO:0000259" key="16">
    <source>
        <dbReference type="Pfam" id="PF04678"/>
    </source>
</evidence>
<name>A0A811K7K5_9BILA</name>
<keyword evidence="11 15" id="KW-0496">Mitochondrion</keyword>
<organism evidence="17 18">
    <name type="scientific">Bursaphelenchus okinawaensis</name>
    <dbReference type="NCBI Taxonomy" id="465554"/>
    <lineage>
        <taxon>Eukaryota</taxon>
        <taxon>Metazoa</taxon>
        <taxon>Ecdysozoa</taxon>
        <taxon>Nematoda</taxon>
        <taxon>Chromadorea</taxon>
        <taxon>Rhabditida</taxon>
        <taxon>Tylenchina</taxon>
        <taxon>Tylenchomorpha</taxon>
        <taxon>Aphelenchoidea</taxon>
        <taxon>Aphelenchoididae</taxon>
        <taxon>Bursaphelenchus</taxon>
    </lineage>
</organism>
<keyword evidence="12" id="KW-0472">Membrane</keyword>
<keyword evidence="9" id="KW-1133">Transmembrane helix</keyword>
<keyword evidence="3 15" id="KW-0813">Transport</keyword>
<evidence type="ECO:0000256" key="14">
    <source>
        <dbReference type="ARBA" id="ARBA00036634"/>
    </source>
</evidence>
<dbReference type="InterPro" id="IPR039055">
    <property type="entry name" value="MCU_fam"/>
</dbReference>
<reference evidence="17" key="1">
    <citation type="submission" date="2020-09" db="EMBL/GenBank/DDBJ databases">
        <authorList>
            <person name="Kikuchi T."/>
        </authorList>
    </citation>
    <scope>NUCLEOTIDE SEQUENCE</scope>
    <source>
        <strain evidence="17">SH1</strain>
    </source>
</reference>